<protein>
    <recommendedName>
        <fullName evidence="3">HMA domain-containing protein</fullName>
    </recommendedName>
</protein>
<comment type="caution">
    <text evidence="1">The sequence shown here is derived from an EMBL/GenBank/DDBJ whole genome shotgun (WGS) entry which is preliminary data.</text>
</comment>
<gene>
    <name evidence="1" type="ORF">Q0590_21810</name>
</gene>
<evidence type="ECO:0008006" key="3">
    <source>
        <dbReference type="Google" id="ProtNLM"/>
    </source>
</evidence>
<dbReference type="Proteomes" id="UP001168528">
    <property type="component" value="Unassembled WGS sequence"/>
</dbReference>
<dbReference type="SUPFAM" id="SSF55008">
    <property type="entry name" value="HMA, heavy metal-associated domain"/>
    <property type="match status" value="1"/>
</dbReference>
<accession>A0ABT8RC71</accession>
<dbReference type="RefSeq" id="WP_302039731.1">
    <property type="nucleotide sequence ID" value="NZ_JAUKPO010000015.1"/>
</dbReference>
<dbReference type="InterPro" id="IPR036163">
    <property type="entry name" value="HMA_dom_sf"/>
</dbReference>
<dbReference type="EMBL" id="JAUKPO010000015">
    <property type="protein sequence ID" value="MDO1448929.1"/>
    <property type="molecule type" value="Genomic_DNA"/>
</dbReference>
<organism evidence="1 2">
    <name type="scientific">Rhodocytophaga aerolata</name>
    <dbReference type="NCBI Taxonomy" id="455078"/>
    <lineage>
        <taxon>Bacteria</taxon>
        <taxon>Pseudomonadati</taxon>
        <taxon>Bacteroidota</taxon>
        <taxon>Cytophagia</taxon>
        <taxon>Cytophagales</taxon>
        <taxon>Rhodocytophagaceae</taxon>
        <taxon>Rhodocytophaga</taxon>
    </lineage>
</organism>
<name>A0ABT8RC71_9BACT</name>
<dbReference type="Gene3D" id="3.30.70.100">
    <property type="match status" value="1"/>
</dbReference>
<keyword evidence="2" id="KW-1185">Reference proteome</keyword>
<reference evidence="1" key="1">
    <citation type="submission" date="2023-07" db="EMBL/GenBank/DDBJ databases">
        <title>The genome sequence of Rhodocytophaga aerolata KACC 12507.</title>
        <authorList>
            <person name="Zhang X."/>
        </authorList>
    </citation>
    <scope>NUCLEOTIDE SEQUENCE</scope>
    <source>
        <strain evidence="1">KACC 12507</strain>
    </source>
</reference>
<proteinExistence type="predicted"/>
<evidence type="ECO:0000313" key="2">
    <source>
        <dbReference type="Proteomes" id="UP001168528"/>
    </source>
</evidence>
<sequence length="85" mass="9768">MVVEVSYVGYKELDMETVTFKSNIDSSDSVAKIRQLLDDDDNIQYWHVDILKEDHLLTVTGSNLNYKEIKDRIKNAGFTVEKLDG</sequence>
<evidence type="ECO:0000313" key="1">
    <source>
        <dbReference type="EMBL" id="MDO1448929.1"/>
    </source>
</evidence>